<dbReference type="OrthoDB" id="814802at2"/>
<dbReference type="RefSeq" id="WP_146789908.1">
    <property type="nucleotide sequence ID" value="NZ_BAABIO010000003.1"/>
</dbReference>
<organism evidence="1 2">
    <name type="scientific">Flavisolibacter ginsenosidimutans</name>
    <dbReference type="NCBI Taxonomy" id="661481"/>
    <lineage>
        <taxon>Bacteria</taxon>
        <taxon>Pseudomonadati</taxon>
        <taxon>Bacteroidota</taxon>
        <taxon>Chitinophagia</taxon>
        <taxon>Chitinophagales</taxon>
        <taxon>Chitinophagaceae</taxon>
        <taxon>Flavisolibacter</taxon>
    </lineage>
</organism>
<protein>
    <recommendedName>
        <fullName evidence="3">DUF748 domain-containing protein</fullName>
    </recommendedName>
</protein>
<reference evidence="1 2" key="1">
    <citation type="journal article" date="2015" name="Int. J. Syst. Evol. Microbiol.">
        <title>Flavisolibacter ginsenosidimutans sp. nov., with ginsenoside-converting activity isolated from soil used for cultivating ginseng.</title>
        <authorList>
            <person name="Zhao Y."/>
            <person name="Liu Q."/>
            <person name="Kang M.S."/>
            <person name="Jin F."/>
            <person name="Yu H."/>
            <person name="Im W.T."/>
        </authorList>
    </citation>
    <scope>NUCLEOTIDE SEQUENCE [LARGE SCALE GENOMIC DNA]</scope>
    <source>
        <strain evidence="1 2">Gsoil 636</strain>
    </source>
</reference>
<proteinExistence type="predicted"/>
<dbReference type="EMBL" id="CP042433">
    <property type="protein sequence ID" value="QEC57508.1"/>
    <property type="molecule type" value="Genomic_DNA"/>
</dbReference>
<dbReference type="Proteomes" id="UP000321204">
    <property type="component" value="Chromosome"/>
</dbReference>
<accession>A0A5B8ULQ7</accession>
<gene>
    <name evidence="1" type="ORF">FSB75_16905</name>
</gene>
<sequence length="572" mass="64038">MLLVLVPGVVLIGAYLFLRFSLQSSVQKEEKKTGEVLPRVDSLGGKKLSVVDLRPLFVQRIQQVLKKSSNGLYTLSVGDLRIDVLASSVVLHGVKLLPDKAKQDSLKKLDKLPENVITASFDDLVIEGINLDDVLKSRKMDYTLIKLTKPVIVVHRTKPSPKGTQKKDFLQRFLKEMDRLSIKKILIEDGELTVYNDAKKSEPIQMKNISIRMNDLLIDSSMLQRKNRFLFAKEATVSFRDFVRPVSGGLYVLKMDAATATIPEQRVEISNFSYASPLSKAEFTKRQKWSEEMYGLSLPHVRLTNVDWWTLLNGEEITANNLILDGGKLSVYLDRTKPAHNSMGHFPNQLLIKLPLKIDVGKIAVRKLGAVYTEFNPATQQTGTVYMDDLTLNTSRLSNSKNSLPLVVKGSALFMHKVPLEARFKFDMQRARTGKFEAQIKTPGFDGRLINSFAMPLGMVRMDKGFLDGAEATISGDEQKASGDVLITYHDLKLSLLEKDKGKKGLDKKDVTSLLANILVIKNDNPKKGGEPRREQAEFIRKPTGGFFMLVWKTMLVGALKIIGAPTKYASK</sequence>
<evidence type="ECO:0000313" key="1">
    <source>
        <dbReference type="EMBL" id="QEC57508.1"/>
    </source>
</evidence>
<keyword evidence="2" id="KW-1185">Reference proteome</keyword>
<evidence type="ECO:0000313" key="2">
    <source>
        <dbReference type="Proteomes" id="UP000321204"/>
    </source>
</evidence>
<dbReference type="KEGG" id="fgg:FSB75_16905"/>
<name>A0A5B8ULQ7_9BACT</name>
<evidence type="ECO:0008006" key="3">
    <source>
        <dbReference type="Google" id="ProtNLM"/>
    </source>
</evidence>
<dbReference type="AlphaFoldDB" id="A0A5B8ULQ7"/>